<feature type="transmembrane region" description="Helical" evidence="9">
    <location>
        <begin position="91"/>
        <end position="112"/>
    </location>
</feature>
<keyword evidence="3" id="KW-1003">Cell membrane</keyword>
<feature type="transmembrane region" description="Helical" evidence="9">
    <location>
        <begin position="175"/>
        <end position="196"/>
    </location>
</feature>
<name>A0AAU7KNA8_9GAMM</name>
<dbReference type="InterPro" id="IPR055348">
    <property type="entry name" value="DctQ"/>
</dbReference>
<comment type="similarity">
    <text evidence="8 9">Belongs to the TRAP transporter small permease family.</text>
</comment>
<proteinExistence type="inferred from homology"/>
<dbReference type="PANTHER" id="PTHR35011:SF11">
    <property type="entry name" value="TRAP TRANSPORTER SMALL PERMEASE PROTEIN"/>
    <property type="match status" value="1"/>
</dbReference>
<evidence type="ECO:0000256" key="10">
    <source>
        <dbReference type="SAM" id="MobiDB-lite"/>
    </source>
</evidence>
<accession>A0AAU7KNA8</accession>
<dbReference type="GO" id="GO:0022857">
    <property type="term" value="F:transmembrane transporter activity"/>
    <property type="evidence" value="ECO:0007669"/>
    <property type="project" value="UniProtKB-UniRule"/>
</dbReference>
<keyword evidence="5 9" id="KW-0812">Transmembrane</keyword>
<evidence type="ECO:0000256" key="1">
    <source>
        <dbReference type="ARBA" id="ARBA00004429"/>
    </source>
</evidence>
<dbReference type="GO" id="GO:0015740">
    <property type="term" value="P:C4-dicarboxylate transport"/>
    <property type="evidence" value="ECO:0007669"/>
    <property type="project" value="TreeGrafter"/>
</dbReference>
<dbReference type="PANTHER" id="PTHR35011">
    <property type="entry name" value="2,3-DIKETO-L-GULONATE TRAP TRANSPORTER SMALL PERMEASE PROTEIN YIAM"/>
    <property type="match status" value="1"/>
</dbReference>
<evidence type="ECO:0000256" key="6">
    <source>
        <dbReference type="ARBA" id="ARBA00022989"/>
    </source>
</evidence>
<organism evidence="12">
    <name type="scientific">Halomonas sp. RT37</name>
    <dbReference type="NCBI Taxonomy" id="2950872"/>
    <lineage>
        <taxon>Bacteria</taxon>
        <taxon>Pseudomonadati</taxon>
        <taxon>Pseudomonadota</taxon>
        <taxon>Gammaproteobacteria</taxon>
        <taxon>Oceanospirillales</taxon>
        <taxon>Halomonadaceae</taxon>
        <taxon>Halomonas</taxon>
    </lineage>
</organism>
<gene>
    <name evidence="12" type="ORF">NFG58_09935</name>
</gene>
<feature type="transmembrane region" description="Helical" evidence="9">
    <location>
        <begin position="133"/>
        <end position="155"/>
    </location>
</feature>
<evidence type="ECO:0000313" key="12">
    <source>
        <dbReference type="EMBL" id="XBO72987.1"/>
    </source>
</evidence>
<feature type="compositionally biased region" description="Polar residues" evidence="10">
    <location>
        <begin position="1"/>
        <end position="14"/>
    </location>
</feature>
<comment type="function">
    <text evidence="9">Part of the tripartite ATP-independent periplasmic (TRAP) transport system.</text>
</comment>
<reference evidence="12" key="1">
    <citation type="submission" date="2022-06" db="EMBL/GenBank/DDBJ databases">
        <title>A novel DMS-producing enzyme.</title>
        <authorList>
            <person name="Zhang Y."/>
        </authorList>
    </citation>
    <scope>NUCLEOTIDE SEQUENCE</scope>
    <source>
        <strain evidence="12">RT37</strain>
    </source>
</reference>
<keyword evidence="7 9" id="KW-0472">Membrane</keyword>
<evidence type="ECO:0000256" key="4">
    <source>
        <dbReference type="ARBA" id="ARBA00022519"/>
    </source>
</evidence>
<protein>
    <recommendedName>
        <fullName evidence="9">TRAP transporter small permease protein</fullName>
    </recommendedName>
</protein>
<evidence type="ECO:0000256" key="2">
    <source>
        <dbReference type="ARBA" id="ARBA00022448"/>
    </source>
</evidence>
<evidence type="ECO:0000259" key="11">
    <source>
        <dbReference type="Pfam" id="PF04290"/>
    </source>
</evidence>
<feature type="domain" description="Tripartite ATP-independent periplasmic transporters DctQ component" evidence="11">
    <location>
        <begin position="73"/>
        <end position="199"/>
    </location>
</feature>
<dbReference type="InterPro" id="IPR007387">
    <property type="entry name" value="TRAP_DctQ"/>
</dbReference>
<evidence type="ECO:0000256" key="3">
    <source>
        <dbReference type="ARBA" id="ARBA00022475"/>
    </source>
</evidence>
<keyword evidence="6 9" id="KW-1133">Transmembrane helix</keyword>
<comment type="subunit">
    <text evidence="9">The complex comprises the extracytoplasmic solute receptor protein and the two transmembrane proteins.</text>
</comment>
<evidence type="ECO:0000256" key="8">
    <source>
        <dbReference type="ARBA" id="ARBA00038436"/>
    </source>
</evidence>
<dbReference type="Pfam" id="PF04290">
    <property type="entry name" value="DctQ"/>
    <property type="match status" value="1"/>
</dbReference>
<dbReference type="EMBL" id="CP098827">
    <property type="protein sequence ID" value="XBO72987.1"/>
    <property type="molecule type" value="Genomic_DNA"/>
</dbReference>
<feature type="region of interest" description="Disordered" evidence="10">
    <location>
        <begin position="1"/>
        <end position="37"/>
    </location>
</feature>
<evidence type="ECO:0000256" key="9">
    <source>
        <dbReference type="RuleBase" id="RU369079"/>
    </source>
</evidence>
<sequence>MNAPTDTSDVGSEQTESEQEGATVRRGAFPPASPESRSIRYKRETPSRLDRILDSMAHGCIMVAGVLLVLLIITFGWLVFGRYVLNDTPTWVEQTALLSVAYITFLGAAAGVRHNSHLSIDLLRDNMPAPIKGLMHHLADLFVVAFGGFMAWQGWQLMMTNLARPIPMLGLSESWRAAPLAICGALMVLFAVANIVKRLGGRHNPTQED</sequence>
<feature type="transmembrane region" description="Helical" evidence="9">
    <location>
        <begin position="56"/>
        <end position="79"/>
    </location>
</feature>
<evidence type="ECO:0000256" key="5">
    <source>
        <dbReference type="ARBA" id="ARBA00022692"/>
    </source>
</evidence>
<keyword evidence="2 9" id="KW-0813">Transport</keyword>
<evidence type="ECO:0000256" key="7">
    <source>
        <dbReference type="ARBA" id="ARBA00023136"/>
    </source>
</evidence>
<comment type="subcellular location">
    <subcellularLocation>
        <location evidence="1 9">Cell inner membrane</location>
        <topology evidence="1 9">Multi-pass membrane protein</topology>
    </subcellularLocation>
</comment>
<dbReference type="AlphaFoldDB" id="A0AAU7KNA8"/>
<dbReference type="RefSeq" id="WP_315901175.1">
    <property type="nucleotide sequence ID" value="NZ_CP098827.1"/>
</dbReference>
<dbReference type="GO" id="GO:0005886">
    <property type="term" value="C:plasma membrane"/>
    <property type="evidence" value="ECO:0007669"/>
    <property type="project" value="UniProtKB-SubCell"/>
</dbReference>
<keyword evidence="4 9" id="KW-0997">Cell inner membrane</keyword>